<dbReference type="AlphaFoldDB" id="A0A1W9ZZW2"/>
<accession>A0A1W9ZZW2</accession>
<dbReference type="Proteomes" id="UP000192448">
    <property type="component" value="Unassembled WGS sequence"/>
</dbReference>
<dbReference type="RefSeq" id="WP_083170458.1">
    <property type="nucleotide sequence ID" value="NZ_MVHF01000062.1"/>
</dbReference>
<reference evidence="1 2" key="1">
    <citation type="submission" date="2017-02" db="EMBL/GenBank/DDBJ databases">
        <title>The new phylogeny of genus Mycobacterium.</title>
        <authorList>
            <person name="Tortoli E."/>
            <person name="Trovato A."/>
            <person name="Cirillo D.M."/>
        </authorList>
    </citation>
    <scope>NUCLEOTIDE SEQUENCE [LARGE SCALE GENOMIC DNA]</scope>
    <source>
        <strain evidence="1 2">RW6</strain>
    </source>
</reference>
<evidence type="ECO:0000313" key="1">
    <source>
        <dbReference type="EMBL" id="ORA23383.1"/>
    </source>
</evidence>
<dbReference type="EMBL" id="MVHF01000062">
    <property type="protein sequence ID" value="ORA23383.1"/>
    <property type="molecule type" value="Genomic_DNA"/>
</dbReference>
<name>A0A1W9ZZW2_9MYCO</name>
<proteinExistence type="predicted"/>
<keyword evidence="2" id="KW-1185">Reference proteome</keyword>
<comment type="caution">
    <text evidence="1">The sequence shown here is derived from an EMBL/GenBank/DDBJ whole genome shotgun (WGS) entry which is preliminary data.</text>
</comment>
<gene>
    <name evidence="1" type="ORF">BST13_35095</name>
</gene>
<sequence>MSAVEIVRGTTEAGNPRLRVVDGAGSLLAAAIHVNGHWEIFSYEPGPPNGPLAAYSEPDAREWVAWIGEQVLGARRSVTGS</sequence>
<protein>
    <submittedName>
        <fullName evidence="1">Uncharacterized protein</fullName>
    </submittedName>
</protein>
<evidence type="ECO:0000313" key="2">
    <source>
        <dbReference type="Proteomes" id="UP000192448"/>
    </source>
</evidence>
<organism evidence="1 2">
    <name type="scientific">Mycobacterium aquaticum</name>
    <dbReference type="NCBI Taxonomy" id="1927124"/>
    <lineage>
        <taxon>Bacteria</taxon>
        <taxon>Bacillati</taxon>
        <taxon>Actinomycetota</taxon>
        <taxon>Actinomycetes</taxon>
        <taxon>Mycobacteriales</taxon>
        <taxon>Mycobacteriaceae</taxon>
        <taxon>Mycobacterium</taxon>
    </lineage>
</organism>